<name>A0A8I1EAQ6_PSEPU</name>
<proteinExistence type="predicted"/>
<protein>
    <submittedName>
        <fullName evidence="1">Uncharacterized protein</fullName>
    </submittedName>
</protein>
<dbReference type="RefSeq" id="WP_198746109.1">
    <property type="nucleotide sequence ID" value="NZ_JAEHTE010000001.1"/>
</dbReference>
<dbReference type="AlphaFoldDB" id="A0A8I1EAQ6"/>
<reference evidence="1" key="1">
    <citation type="submission" date="2020-12" db="EMBL/GenBank/DDBJ databases">
        <title>Enhanced detection system for hospital associated transmission using whole genome sequencing surveillance.</title>
        <authorList>
            <person name="Harrison L.H."/>
            <person name="Van Tyne D."/>
            <person name="Marsh J.W."/>
            <person name="Griffith M.P."/>
            <person name="Snyder D.J."/>
            <person name="Cooper V.S."/>
            <person name="Mustapha M."/>
        </authorList>
    </citation>
    <scope>NUCLEOTIDE SEQUENCE</scope>
    <source>
        <strain evidence="1">PSB00042</strain>
    </source>
</reference>
<organism evidence="1 2">
    <name type="scientific">Pseudomonas putida</name>
    <name type="common">Arthrobacter siderocapsulatus</name>
    <dbReference type="NCBI Taxonomy" id="303"/>
    <lineage>
        <taxon>Bacteria</taxon>
        <taxon>Pseudomonadati</taxon>
        <taxon>Pseudomonadota</taxon>
        <taxon>Gammaproteobacteria</taxon>
        <taxon>Pseudomonadales</taxon>
        <taxon>Pseudomonadaceae</taxon>
        <taxon>Pseudomonas</taxon>
    </lineage>
</organism>
<gene>
    <name evidence="1" type="ORF">JEU22_01045</name>
</gene>
<dbReference type="Proteomes" id="UP000637061">
    <property type="component" value="Unassembled WGS sequence"/>
</dbReference>
<comment type="caution">
    <text evidence="1">The sequence shown here is derived from an EMBL/GenBank/DDBJ whole genome shotgun (WGS) entry which is preliminary data.</text>
</comment>
<accession>A0A8I1EAQ6</accession>
<evidence type="ECO:0000313" key="2">
    <source>
        <dbReference type="Proteomes" id="UP000637061"/>
    </source>
</evidence>
<sequence length="212" mass="24000">MERLKLLEGRAWKGLSGDDIATAISDLVAPGNTGEHNFWFARASFVLSRYIKYLLDGDTSCITWIDIRNGFTLVGIIESYERNISSERAIHLKQLLDQIPGWSGVGQPLGHRAYEQFGYVSACLHKVINELRQFTEKRVNDFRLYLRGAYRLGGDARLRAELLNLFSAVSPHPAIESVIFEEIPGWNLPGRGFMDLVPKAVKNRMIEYDIGL</sequence>
<dbReference type="EMBL" id="JAEHTE010000001">
    <property type="protein sequence ID" value="MBI6882492.1"/>
    <property type="molecule type" value="Genomic_DNA"/>
</dbReference>
<evidence type="ECO:0000313" key="1">
    <source>
        <dbReference type="EMBL" id="MBI6882492.1"/>
    </source>
</evidence>